<feature type="transmembrane region" description="Helical" evidence="3">
    <location>
        <begin position="152"/>
        <end position="180"/>
    </location>
</feature>
<dbReference type="InterPro" id="IPR029787">
    <property type="entry name" value="Nucleotide_cyclase"/>
</dbReference>
<dbReference type="PANTHER" id="PTHR45138">
    <property type="entry name" value="REGULATORY COMPONENTS OF SENSORY TRANSDUCTION SYSTEM"/>
    <property type="match status" value="1"/>
</dbReference>
<dbReference type="EMBL" id="JANUGW010000009">
    <property type="protein sequence ID" value="MCS0582797.1"/>
    <property type="molecule type" value="Genomic_DNA"/>
</dbReference>
<proteinExistence type="predicted"/>
<reference evidence="5 6" key="1">
    <citation type="submission" date="2022-08" db="EMBL/GenBank/DDBJ databases">
        <title>Reclassification of Massilia species as members of the genera Telluria, Duganella, Pseudoduganella, Mokoshia gen. nov. and Zemynaea gen. nov. using orthogonal and non-orthogonal genome-based approaches.</title>
        <authorList>
            <person name="Bowman J.P."/>
        </authorList>
    </citation>
    <scope>NUCLEOTIDE SEQUENCE [LARGE SCALE GENOMIC DNA]</scope>
    <source>
        <strain evidence="5 6">JCM 31316</strain>
    </source>
</reference>
<keyword evidence="3" id="KW-1133">Transmembrane helix</keyword>
<organism evidence="5 6">
    <name type="scientific">Massilia pinisoli</name>
    <dbReference type="NCBI Taxonomy" id="1772194"/>
    <lineage>
        <taxon>Bacteria</taxon>
        <taxon>Pseudomonadati</taxon>
        <taxon>Pseudomonadota</taxon>
        <taxon>Betaproteobacteria</taxon>
        <taxon>Burkholderiales</taxon>
        <taxon>Oxalobacteraceae</taxon>
        <taxon>Telluria group</taxon>
        <taxon>Massilia</taxon>
    </lineage>
</organism>
<dbReference type="CDD" id="cd01949">
    <property type="entry name" value="GGDEF"/>
    <property type="match status" value="1"/>
</dbReference>
<dbReference type="SUPFAM" id="SSF55073">
    <property type="entry name" value="Nucleotide cyclase"/>
    <property type="match status" value="1"/>
</dbReference>
<accession>A0ABT1ZSC9</accession>
<evidence type="ECO:0000259" key="4">
    <source>
        <dbReference type="PROSITE" id="PS50887"/>
    </source>
</evidence>
<dbReference type="Pfam" id="PF00990">
    <property type="entry name" value="GGDEF"/>
    <property type="match status" value="1"/>
</dbReference>
<protein>
    <recommendedName>
        <fullName evidence="1">diguanylate cyclase</fullName>
        <ecNumber evidence="1">2.7.7.65</ecNumber>
    </recommendedName>
</protein>
<keyword evidence="6" id="KW-1185">Reference proteome</keyword>
<comment type="caution">
    <text evidence="5">The sequence shown here is derived from an EMBL/GenBank/DDBJ whole genome shotgun (WGS) entry which is preliminary data.</text>
</comment>
<dbReference type="RefSeq" id="WP_258817389.1">
    <property type="nucleotide sequence ID" value="NZ_JANUGW010000009.1"/>
</dbReference>
<dbReference type="SMART" id="SM00267">
    <property type="entry name" value="GGDEF"/>
    <property type="match status" value="1"/>
</dbReference>
<feature type="transmembrane region" description="Helical" evidence="3">
    <location>
        <begin position="192"/>
        <end position="209"/>
    </location>
</feature>
<evidence type="ECO:0000313" key="5">
    <source>
        <dbReference type="EMBL" id="MCS0582797.1"/>
    </source>
</evidence>
<name>A0ABT1ZSC9_9BURK</name>
<dbReference type="EC" id="2.7.7.65" evidence="1"/>
<dbReference type="InterPro" id="IPR043128">
    <property type="entry name" value="Rev_trsase/Diguanyl_cyclase"/>
</dbReference>
<keyword evidence="3" id="KW-0472">Membrane</keyword>
<dbReference type="PANTHER" id="PTHR45138:SF9">
    <property type="entry name" value="DIGUANYLATE CYCLASE DGCM-RELATED"/>
    <property type="match status" value="1"/>
</dbReference>
<dbReference type="NCBIfam" id="TIGR00254">
    <property type="entry name" value="GGDEF"/>
    <property type="match status" value="1"/>
</dbReference>
<gene>
    <name evidence="5" type="ORF">NX784_14485</name>
</gene>
<evidence type="ECO:0000256" key="2">
    <source>
        <dbReference type="ARBA" id="ARBA00034247"/>
    </source>
</evidence>
<feature type="transmembrane region" description="Helical" evidence="3">
    <location>
        <begin position="6"/>
        <end position="25"/>
    </location>
</feature>
<feature type="transmembrane region" description="Helical" evidence="3">
    <location>
        <begin position="64"/>
        <end position="85"/>
    </location>
</feature>
<evidence type="ECO:0000313" key="6">
    <source>
        <dbReference type="Proteomes" id="UP001204151"/>
    </source>
</evidence>
<dbReference type="InterPro" id="IPR000160">
    <property type="entry name" value="GGDEF_dom"/>
</dbReference>
<evidence type="ECO:0000256" key="1">
    <source>
        <dbReference type="ARBA" id="ARBA00012528"/>
    </source>
</evidence>
<feature type="transmembrane region" description="Helical" evidence="3">
    <location>
        <begin position="97"/>
        <end position="115"/>
    </location>
</feature>
<keyword evidence="3" id="KW-0812">Transmembrane</keyword>
<evidence type="ECO:0000256" key="3">
    <source>
        <dbReference type="SAM" id="Phobius"/>
    </source>
</evidence>
<dbReference type="InterPro" id="IPR050469">
    <property type="entry name" value="Diguanylate_Cyclase"/>
</dbReference>
<dbReference type="Gene3D" id="3.30.70.270">
    <property type="match status" value="1"/>
</dbReference>
<sequence length="390" mass="41699">MDSTTMVLALALGNLALCATLFFFEQSNHGGRPVVPTWGWARLCQGAGWLLLAIGAAGVVPEGLALPIAYGLVFAGVAWEAGAAWERAGRLRWRRAVIPALALGIAAFLLCWLIDPIGLRAVAASLVLAAFYLALAAAFARGWAAASMLQRFLALATTVLALVVGARGALVLLAPAGWGWMTSDMLRQFHSGALYLLALLGGFGWLLLGREREQAELARLEVVDPLTDVPNRRGFFQALVPWMALARRPGQPTALVVLDFDHFKRINDSYGHPAGDVVLAHLIGACKGQLRDSDLLGRLVGVEFAILLPRTGLDDAAMVAERMRAAIEGERVKTERAMISLTASFGVTTIRPEDSTVTLLARADEALRVAKKAGRNRIEVAAAVLAPVEE</sequence>
<dbReference type="PROSITE" id="PS50887">
    <property type="entry name" value="GGDEF"/>
    <property type="match status" value="1"/>
</dbReference>
<feature type="transmembrane region" description="Helical" evidence="3">
    <location>
        <begin position="121"/>
        <end position="140"/>
    </location>
</feature>
<comment type="catalytic activity">
    <reaction evidence="2">
        <text>2 GTP = 3',3'-c-di-GMP + 2 diphosphate</text>
        <dbReference type="Rhea" id="RHEA:24898"/>
        <dbReference type="ChEBI" id="CHEBI:33019"/>
        <dbReference type="ChEBI" id="CHEBI:37565"/>
        <dbReference type="ChEBI" id="CHEBI:58805"/>
        <dbReference type="EC" id="2.7.7.65"/>
    </reaction>
</comment>
<feature type="domain" description="GGDEF" evidence="4">
    <location>
        <begin position="251"/>
        <end position="383"/>
    </location>
</feature>
<dbReference type="Proteomes" id="UP001204151">
    <property type="component" value="Unassembled WGS sequence"/>
</dbReference>